<proteinExistence type="predicted"/>
<comment type="caution">
    <text evidence="2">The sequence shown here is derived from an EMBL/GenBank/DDBJ whole genome shotgun (WGS) entry which is preliminary data.</text>
</comment>
<gene>
    <name evidence="2" type="ORF">Asi02nite_01480</name>
</gene>
<keyword evidence="1" id="KW-0812">Transmembrane</keyword>
<protein>
    <submittedName>
        <fullName evidence="2">Uncharacterized protein</fullName>
    </submittedName>
</protein>
<keyword evidence="1" id="KW-0472">Membrane</keyword>
<dbReference type="EMBL" id="BONE01000001">
    <property type="protein sequence ID" value="GIF70630.1"/>
    <property type="molecule type" value="Genomic_DNA"/>
</dbReference>
<name>A0ABQ4CH57_9ACTN</name>
<feature type="transmembrane region" description="Helical" evidence="1">
    <location>
        <begin position="40"/>
        <end position="63"/>
    </location>
</feature>
<keyword evidence="1" id="KW-1133">Transmembrane helix</keyword>
<evidence type="ECO:0000256" key="1">
    <source>
        <dbReference type="SAM" id="Phobius"/>
    </source>
</evidence>
<reference evidence="2 3" key="1">
    <citation type="submission" date="2021-01" db="EMBL/GenBank/DDBJ databases">
        <title>Whole genome shotgun sequence of Asanoa siamensis NBRC 107932.</title>
        <authorList>
            <person name="Komaki H."/>
            <person name="Tamura T."/>
        </authorList>
    </citation>
    <scope>NUCLEOTIDE SEQUENCE [LARGE SCALE GENOMIC DNA]</scope>
    <source>
        <strain evidence="2 3">NBRC 107932</strain>
    </source>
</reference>
<dbReference type="RefSeq" id="WP_203710089.1">
    <property type="nucleotide sequence ID" value="NZ_BONE01000001.1"/>
</dbReference>
<evidence type="ECO:0000313" key="2">
    <source>
        <dbReference type="EMBL" id="GIF70630.1"/>
    </source>
</evidence>
<keyword evidence="3" id="KW-1185">Reference proteome</keyword>
<organism evidence="2 3">
    <name type="scientific">Asanoa siamensis</name>
    <dbReference type="NCBI Taxonomy" id="926357"/>
    <lineage>
        <taxon>Bacteria</taxon>
        <taxon>Bacillati</taxon>
        <taxon>Actinomycetota</taxon>
        <taxon>Actinomycetes</taxon>
        <taxon>Micromonosporales</taxon>
        <taxon>Micromonosporaceae</taxon>
        <taxon>Asanoa</taxon>
    </lineage>
</organism>
<evidence type="ECO:0000313" key="3">
    <source>
        <dbReference type="Proteomes" id="UP000604117"/>
    </source>
</evidence>
<sequence length="389" mass="40958">MLEERLRRALQERVELTPAAVDRADRIIQRTRRGRRWRRAGTSLAAFLAFALLLGGVLGWQVLRTPRTGYDPSVFAADPTALPTPAETASITPHDLAGLGLDLRIGDLLWTMEGRRIDLGANGDVERAYRVPAGWLYGSTGGVYLQPTDGQPVQVAPEDSRWSVSEDGRRLAVVADGQLTLSELGPAGARRDGVINVPADAAPTAVLGNRVLVAGGARSGRGYEFVSVVGSSGEVDPAWNPAISGVFGTRSDAVVGLARAGKAQLCLAALRPDGPSTSVHPTTICGFAHPGEDLTHSLSPDGGWLAEPDGNQLTLFSVDTALSADQRSARECAAAGVRSPIWLDTRTVVAPYDGGVVRCQTDGARKLLQVPAAAGTAWALVPRLGSGER</sequence>
<dbReference type="Proteomes" id="UP000604117">
    <property type="component" value="Unassembled WGS sequence"/>
</dbReference>
<accession>A0ABQ4CH57</accession>